<feature type="non-terminal residue" evidence="1">
    <location>
        <position position="1"/>
    </location>
</feature>
<gene>
    <name evidence="1" type="ORF">EI555_007440</name>
</gene>
<dbReference type="AlphaFoldDB" id="A0A4U1EE47"/>
<accession>A0A4U1EE47</accession>
<comment type="caution">
    <text evidence="1">The sequence shown here is derived from an EMBL/GenBank/DDBJ whole genome shotgun (WGS) entry which is preliminary data.</text>
</comment>
<sequence length="83" mass="9264">AFFSFSFEASGVVAALPGSLRVVGVKRVRSDLDFQTHHVRVDQYQGADAVGLEEKTKHHLENSPGSNEDTDIPKGYMDFMLFY</sequence>
<evidence type="ECO:0000313" key="2">
    <source>
        <dbReference type="Proteomes" id="UP000308365"/>
    </source>
</evidence>
<dbReference type="Proteomes" id="UP000308365">
    <property type="component" value="Unassembled WGS sequence"/>
</dbReference>
<dbReference type="EMBL" id="RWIC01001895">
    <property type="protein sequence ID" value="TKC34394.1"/>
    <property type="molecule type" value="Genomic_DNA"/>
</dbReference>
<name>A0A4U1EE47_MONMO</name>
<proteinExistence type="predicted"/>
<organism evidence="1 2">
    <name type="scientific">Monodon monoceros</name>
    <name type="common">Narwhal</name>
    <name type="synonym">Ceratodon monodon</name>
    <dbReference type="NCBI Taxonomy" id="40151"/>
    <lineage>
        <taxon>Eukaryota</taxon>
        <taxon>Metazoa</taxon>
        <taxon>Chordata</taxon>
        <taxon>Craniata</taxon>
        <taxon>Vertebrata</taxon>
        <taxon>Euteleostomi</taxon>
        <taxon>Mammalia</taxon>
        <taxon>Eutheria</taxon>
        <taxon>Laurasiatheria</taxon>
        <taxon>Artiodactyla</taxon>
        <taxon>Whippomorpha</taxon>
        <taxon>Cetacea</taxon>
        <taxon>Odontoceti</taxon>
        <taxon>Monodontidae</taxon>
        <taxon>Monodon</taxon>
    </lineage>
</organism>
<reference evidence="2" key="1">
    <citation type="journal article" date="2019" name="IScience">
        <title>Narwhal Genome Reveals Long-Term Low Genetic Diversity despite Current Large Abundance Size.</title>
        <authorList>
            <person name="Westbury M.V."/>
            <person name="Petersen B."/>
            <person name="Garde E."/>
            <person name="Heide-Jorgensen M.P."/>
            <person name="Lorenzen E.D."/>
        </authorList>
    </citation>
    <scope>NUCLEOTIDE SEQUENCE [LARGE SCALE GENOMIC DNA]</scope>
</reference>
<protein>
    <submittedName>
        <fullName evidence="1">Uncharacterized protein</fullName>
    </submittedName>
</protein>
<evidence type="ECO:0000313" key="1">
    <source>
        <dbReference type="EMBL" id="TKC34394.1"/>
    </source>
</evidence>